<proteinExistence type="predicted"/>
<reference evidence="4 5" key="1">
    <citation type="submission" date="2022-09" db="EMBL/GenBank/DDBJ databases">
        <title>Chryseobacterium oleae sp.nov., isolated from the inter-root soil of Pyrola calliantha H. Andr. in Tibet.</title>
        <authorList>
            <person name="Li Z."/>
        </authorList>
    </citation>
    <scope>NUCLEOTIDE SEQUENCE [LARGE SCALE GENOMIC DNA]</scope>
    <source>
        <strain evidence="5">pc1-10</strain>
    </source>
</reference>
<gene>
    <name evidence="4" type="ORF">N0B48_07730</name>
</gene>
<evidence type="ECO:0000313" key="4">
    <source>
        <dbReference type="EMBL" id="MCT2561769.1"/>
    </source>
</evidence>
<feature type="region of interest" description="Disordered" evidence="1">
    <location>
        <begin position="102"/>
        <end position="164"/>
    </location>
</feature>
<feature type="compositionally biased region" description="Basic and acidic residues" evidence="1">
    <location>
        <begin position="460"/>
        <end position="472"/>
    </location>
</feature>
<feature type="compositionally biased region" description="Basic and acidic residues" evidence="1">
    <location>
        <begin position="127"/>
        <end position="138"/>
    </location>
</feature>
<feature type="compositionally biased region" description="Low complexity" evidence="1">
    <location>
        <begin position="149"/>
        <end position="161"/>
    </location>
</feature>
<dbReference type="InterPro" id="IPR025343">
    <property type="entry name" value="DUF4099"/>
</dbReference>
<name>A0ABT2ISG4_9FLAO</name>
<evidence type="ECO:0000259" key="2">
    <source>
        <dbReference type="Pfam" id="PF13101"/>
    </source>
</evidence>
<evidence type="ECO:0000256" key="1">
    <source>
        <dbReference type="SAM" id="MobiDB-lite"/>
    </source>
</evidence>
<feature type="region of interest" description="Disordered" evidence="1">
    <location>
        <begin position="426"/>
        <end position="502"/>
    </location>
</feature>
<organism evidence="4 5">
    <name type="scientific">Chryseobacterium herbae</name>
    <dbReference type="NCBI Taxonomy" id="2976476"/>
    <lineage>
        <taxon>Bacteria</taxon>
        <taxon>Pseudomonadati</taxon>
        <taxon>Bacteroidota</taxon>
        <taxon>Flavobacteriia</taxon>
        <taxon>Flavobacteriales</taxon>
        <taxon>Weeksellaceae</taxon>
        <taxon>Chryseobacterium group</taxon>
        <taxon>Chryseobacterium</taxon>
    </lineage>
</organism>
<evidence type="ECO:0000313" key="5">
    <source>
        <dbReference type="Proteomes" id="UP001525566"/>
    </source>
</evidence>
<feature type="domain" description="DUF3945" evidence="2">
    <location>
        <begin position="386"/>
        <end position="433"/>
    </location>
</feature>
<dbReference type="Pfam" id="PF13351">
    <property type="entry name" value="DUF4099"/>
    <property type="match status" value="1"/>
</dbReference>
<dbReference type="Pfam" id="PF13101">
    <property type="entry name" value="DUF3945"/>
    <property type="match status" value="2"/>
</dbReference>
<comment type="caution">
    <text evidence="4">The sequence shown here is derived from an EMBL/GenBank/DDBJ whole genome shotgun (WGS) entry which is preliminary data.</text>
</comment>
<feature type="compositionally biased region" description="Basic and acidic residues" evidence="1">
    <location>
        <begin position="437"/>
        <end position="450"/>
    </location>
</feature>
<feature type="domain" description="DUF3945" evidence="2">
    <location>
        <begin position="308"/>
        <end position="361"/>
    </location>
</feature>
<dbReference type="EMBL" id="JAOAMU010000002">
    <property type="protein sequence ID" value="MCT2561769.1"/>
    <property type="molecule type" value="Genomic_DNA"/>
</dbReference>
<sequence>MSEVETQQQQTPDQLSDILLVLNKITMKLEAVKGIGGDGELETVPPNKKNQSQFMKVDKHGDIFSNFFSNFINQLKNPTKFSFFKVPEATAVKTAFEIQKAVNKPSPEGEAVKSKYEVTADQPAKQQKPEDQKDESQKESQNQTPMENTQTAATAPAATPQGGEYRYKVEDIDWETMSNLGLSQDKLEKMKILDPLLKGYKTNELVPISLNLGTAITRLDARLSLQQNNEGKVVMAIHGIRKEPNLKYEFFGHEFTKEDKDNLLKTGNMGRVVNLTHSKTDEQIPSIISVDRLTNELIALRVDKIKIPDEIKGVKLDEHQKQTLIEGKALHIEGMVSKKGESFNADVQFNADKRYVEFLFDRTNSNKISKNEQQGVAQEAPTIFRGKELDPEQYQKFKEGQTIYISDLIDKKGEKYQGYITFDKETGKTGFSFNNPDKLKEKIQPTETHKTQTAVNSEGKTNESTKNSKEPLKSGQTNPDTKKQQKEQEIPKPPAKSRRRRI</sequence>
<feature type="domain" description="DUF4099" evidence="3">
    <location>
        <begin position="167"/>
        <end position="248"/>
    </location>
</feature>
<keyword evidence="5" id="KW-1185">Reference proteome</keyword>
<dbReference type="Proteomes" id="UP001525566">
    <property type="component" value="Unassembled WGS sequence"/>
</dbReference>
<dbReference type="RefSeq" id="WP_259838008.1">
    <property type="nucleotide sequence ID" value="NZ_JAOAMU010000002.1"/>
</dbReference>
<evidence type="ECO:0000259" key="3">
    <source>
        <dbReference type="Pfam" id="PF13351"/>
    </source>
</evidence>
<feature type="compositionally biased region" description="Polar residues" evidence="1">
    <location>
        <begin position="139"/>
        <end position="148"/>
    </location>
</feature>
<protein>
    <submittedName>
        <fullName evidence="4">DUF3945 domain-containing protein</fullName>
    </submittedName>
</protein>
<dbReference type="InterPro" id="IPR025222">
    <property type="entry name" value="DUF3945"/>
</dbReference>
<accession>A0ABT2ISG4</accession>
<feature type="compositionally biased region" description="Basic and acidic residues" evidence="1">
    <location>
        <begin position="480"/>
        <end position="490"/>
    </location>
</feature>